<evidence type="ECO:0000313" key="2">
    <source>
        <dbReference type="Proteomes" id="UP000790377"/>
    </source>
</evidence>
<dbReference type="Proteomes" id="UP000790377">
    <property type="component" value="Unassembled WGS sequence"/>
</dbReference>
<proteinExistence type="predicted"/>
<sequence>MAEPDPGTLTRTIGALLIGFTFSIALFGVTSAQCYFFLRRNIQDGTKFRLIIYTLWSLEIVQFVMITHTLYYYTVARHGFTDILGKPAWTLLAQNIPTYLIIGIVQYVWIMRIWTLSRSSFRSWIAAGMFSIILAYWGICTYVVTQRITEPQWANLTRDWGTLSWIALLATNDIIATFLLCFTLHSSRNGVRVTDTIITVLMAYALNTGLLTCLISIATLFLIVFTPFEFYYAALYVVFVRLYVNSLLAMLNWRRGKIRTRRMRADRLEAAFEMSSLPWGDVVESITEEPRPEPADV</sequence>
<comment type="caution">
    <text evidence="1">The sequence shown here is derived from an EMBL/GenBank/DDBJ whole genome shotgun (WGS) entry which is preliminary data.</text>
</comment>
<protein>
    <submittedName>
        <fullName evidence="1">Uncharacterized protein</fullName>
    </submittedName>
</protein>
<gene>
    <name evidence="1" type="ORF">BJ138DRAFT_925442</name>
</gene>
<dbReference type="EMBL" id="MU267679">
    <property type="protein sequence ID" value="KAH7911412.1"/>
    <property type="molecule type" value="Genomic_DNA"/>
</dbReference>
<organism evidence="1 2">
    <name type="scientific">Hygrophoropsis aurantiaca</name>
    <dbReference type="NCBI Taxonomy" id="72124"/>
    <lineage>
        <taxon>Eukaryota</taxon>
        <taxon>Fungi</taxon>
        <taxon>Dikarya</taxon>
        <taxon>Basidiomycota</taxon>
        <taxon>Agaricomycotina</taxon>
        <taxon>Agaricomycetes</taxon>
        <taxon>Agaricomycetidae</taxon>
        <taxon>Boletales</taxon>
        <taxon>Coniophorineae</taxon>
        <taxon>Hygrophoropsidaceae</taxon>
        <taxon>Hygrophoropsis</taxon>
    </lineage>
</organism>
<accession>A0ACB8ADR1</accession>
<name>A0ACB8ADR1_9AGAM</name>
<evidence type="ECO:0000313" key="1">
    <source>
        <dbReference type="EMBL" id="KAH7911412.1"/>
    </source>
</evidence>
<keyword evidence="2" id="KW-1185">Reference proteome</keyword>
<reference evidence="1" key="1">
    <citation type="journal article" date="2021" name="New Phytol.">
        <title>Evolutionary innovations through gain and loss of genes in the ectomycorrhizal Boletales.</title>
        <authorList>
            <person name="Wu G."/>
            <person name="Miyauchi S."/>
            <person name="Morin E."/>
            <person name="Kuo A."/>
            <person name="Drula E."/>
            <person name="Varga T."/>
            <person name="Kohler A."/>
            <person name="Feng B."/>
            <person name="Cao Y."/>
            <person name="Lipzen A."/>
            <person name="Daum C."/>
            <person name="Hundley H."/>
            <person name="Pangilinan J."/>
            <person name="Johnson J."/>
            <person name="Barry K."/>
            <person name="LaButti K."/>
            <person name="Ng V."/>
            <person name="Ahrendt S."/>
            <person name="Min B."/>
            <person name="Choi I.G."/>
            <person name="Park H."/>
            <person name="Plett J.M."/>
            <person name="Magnuson J."/>
            <person name="Spatafora J.W."/>
            <person name="Nagy L.G."/>
            <person name="Henrissat B."/>
            <person name="Grigoriev I.V."/>
            <person name="Yang Z.L."/>
            <person name="Xu J."/>
            <person name="Martin F.M."/>
        </authorList>
    </citation>
    <scope>NUCLEOTIDE SEQUENCE</scope>
    <source>
        <strain evidence="1">ATCC 28755</strain>
    </source>
</reference>